<dbReference type="EMBL" id="SIUB01000003">
    <property type="protein sequence ID" value="TBN53754.1"/>
    <property type="molecule type" value="Genomic_DNA"/>
</dbReference>
<evidence type="ECO:0000256" key="1">
    <source>
        <dbReference type="SAM" id="Phobius"/>
    </source>
</evidence>
<feature type="transmembrane region" description="Helical" evidence="1">
    <location>
        <begin position="948"/>
        <end position="967"/>
    </location>
</feature>
<dbReference type="SUPFAM" id="SSF82714">
    <property type="entry name" value="Multidrug efflux transporter AcrB TolC docking domain, DN and DC subdomains"/>
    <property type="match status" value="2"/>
</dbReference>
<dbReference type="PANTHER" id="PTHR32063">
    <property type="match status" value="1"/>
</dbReference>
<proteinExistence type="predicted"/>
<dbReference type="Proteomes" id="UP000291613">
    <property type="component" value="Unassembled WGS sequence"/>
</dbReference>
<dbReference type="InterPro" id="IPR001036">
    <property type="entry name" value="Acrflvin-R"/>
</dbReference>
<dbReference type="GO" id="GO:0042910">
    <property type="term" value="F:xenobiotic transmembrane transporter activity"/>
    <property type="evidence" value="ECO:0007669"/>
    <property type="project" value="TreeGrafter"/>
</dbReference>
<feature type="transmembrane region" description="Helical" evidence="1">
    <location>
        <begin position="386"/>
        <end position="411"/>
    </location>
</feature>
<dbReference type="Gene3D" id="3.30.70.1440">
    <property type="entry name" value="Multidrug efflux transporter AcrB pore domain"/>
    <property type="match status" value="1"/>
</dbReference>
<dbReference type="PRINTS" id="PR00702">
    <property type="entry name" value="ACRIFLAVINRP"/>
</dbReference>
<feature type="transmembrane region" description="Helical" evidence="1">
    <location>
        <begin position="979"/>
        <end position="1002"/>
    </location>
</feature>
<dbReference type="Gene3D" id="3.30.70.1320">
    <property type="entry name" value="Multidrug efflux transporter AcrB pore domain like"/>
    <property type="match status" value="1"/>
</dbReference>
<comment type="caution">
    <text evidence="2">The sequence shown here is derived from an EMBL/GenBank/DDBJ whole genome shotgun (WGS) entry which is preliminary data.</text>
</comment>
<keyword evidence="3" id="KW-1185">Reference proteome</keyword>
<dbReference type="Pfam" id="PF00873">
    <property type="entry name" value="ACR_tran"/>
    <property type="match status" value="1"/>
</dbReference>
<feature type="transmembrane region" description="Helical" evidence="1">
    <location>
        <begin position="902"/>
        <end position="927"/>
    </location>
</feature>
<dbReference type="Gene3D" id="3.30.70.1430">
    <property type="entry name" value="Multidrug efflux transporter AcrB pore domain"/>
    <property type="match status" value="2"/>
</dbReference>
<feature type="transmembrane region" description="Helical" evidence="1">
    <location>
        <begin position="846"/>
        <end position="869"/>
    </location>
</feature>
<keyword evidence="1" id="KW-1133">Transmembrane helix</keyword>
<feature type="transmembrane region" description="Helical" evidence="1">
    <location>
        <begin position="519"/>
        <end position="539"/>
    </location>
</feature>
<dbReference type="AlphaFoldDB" id="A0A4Q9GM18"/>
<dbReference type="Gene3D" id="3.30.2090.10">
    <property type="entry name" value="Multidrug efflux transporter AcrB TolC docking domain, DN and DC subdomains"/>
    <property type="match status" value="2"/>
</dbReference>
<dbReference type="SUPFAM" id="SSF82866">
    <property type="entry name" value="Multidrug efflux transporter AcrB transmembrane domain"/>
    <property type="match status" value="2"/>
</dbReference>
<evidence type="ECO:0000313" key="3">
    <source>
        <dbReference type="Proteomes" id="UP000291613"/>
    </source>
</evidence>
<protein>
    <submittedName>
        <fullName evidence="2">Efflux RND transporter permease subunit</fullName>
    </submittedName>
</protein>
<feature type="transmembrane region" description="Helical" evidence="1">
    <location>
        <begin position="360"/>
        <end position="380"/>
    </location>
</feature>
<keyword evidence="1" id="KW-0472">Membrane</keyword>
<name>A0A4Q9GM18_9HYPH</name>
<feature type="transmembrane region" description="Helical" evidence="1">
    <location>
        <begin position="431"/>
        <end position="451"/>
    </location>
</feature>
<dbReference type="PANTHER" id="PTHR32063:SF77">
    <property type="entry name" value="ACR FAMILY TRANSPORT PROTEIN"/>
    <property type="match status" value="1"/>
</dbReference>
<feature type="transmembrane region" description="Helical" evidence="1">
    <location>
        <begin position="463"/>
        <end position="490"/>
    </location>
</feature>
<dbReference type="Gene3D" id="1.20.1640.10">
    <property type="entry name" value="Multidrug efflux transporter AcrB transmembrane domain"/>
    <property type="match status" value="2"/>
</dbReference>
<evidence type="ECO:0000313" key="2">
    <source>
        <dbReference type="EMBL" id="TBN53754.1"/>
    </source>
</evidence>
<gene>
    <name evidence="2" type="ORF">EYR15_08110</name>
</gene>
<dbReference type="RefSeq" id="WP_131002863.1">
    <property type="nucleotide sequence ID" value="NZ_JBHSZR010000003.1"/>
</dbReference>
<feature type="transmembrane region" description="Helical" evidence="1">
    <location>
        <begin position="12"/>
        <end position="32"/>
    </location>
</feature>
<dbReference type="SUPFAM" id="SSF82693">
    <property type="entry name" value="Multidrug efflux transporter AcrB pore domain, PN1, PN2, PC1 and PC2 subdomains"/>
    <property type="match status" value="3"/>
</dbReference>
<sequence length="1044" mass="110460">MRLNVSAGAIRKPIPPLVLFAVLIAIGIYSFLSLPITRMPNIDLPLVSVTINQPGAAPSELELQVTKRVETTVAGIAGVKHITSTVHDGSSTTIVEFQLETQVDRAVNDVRDAVTKIRTDLPQSIEEPLIQRIDVEGMAIATYAASAPSMTPEELSWFVDDRVTRALQAVGGVAQVKREGGVDREIRIALDPGRLQSLGITAADVNSQLRATNVDLAGGRGEIGAQEQTVRTLAGALTVEKLGQTRIILPGGRDVRLSEIGSVTDGSAEPRVSARLDGRPIVAFGIYRAKGHSDVSVAEAAKARLAELGKQYPDVTLTLIDTTVRYTELDYRSAMHTLIEGAILAVVVVFLFLRDFRATIISTLAIPLSILPTFFVMDWLGFSLNAVSLLAVTLVTGILVDDAIVEIENIVRHMRMGKSPYRASIEAADEIGLAVVATTATIIAVFMPVSFMGGIAGQYFKQFGITVAVAVAFSLLVARLITPLLAAFFLRDHGAREEEDGPVTRAYLKLLSASVRWRFVTVGVGVALFVGSVMLSGLLPSGFLPENDTSRSILKIELPPGSTLAQTEGVGAKITAMLKERPEVASVYASVGADSVGGAMIATGEVRKLVMIVNLKPRAERALSQKKFEGEFRGALAEIPDIRTNFGNDNGQRQFSLIVSGADGGEVERAAVAIEKQTRERVPSLMNVISTAAMDRPEIRIAPKLDEAAELGVSVAQIAETVRIATIGDIAQNLAKFSAGDRQVPIRVQLDQAARSDVTTFEQLKVRTGSGGAVPLSAVAEISFGQGPTSLDRFDRDRRVAIEGDLAPGRTLGEALAAVKALPAATALPAGLTLKESGDVEIMQEVFTGFAVAMGAGVLLVFAVLVLLFANVAQPVTILVALPLSIGGAFVALLATNNSVSLPVVIGFLMLMGIVTKNAILLVDFAIEEQAAGVPRTAALIDAGRKRARPIVMTTVAMVAGMIPSALALGEGGSFRAPMAIAVIGGLIASTVLSLVFVPAVYTIMDDLSRLFGWVFGRFVGPRDEAAEEPPSSAVVQAYARAAE</sequence>
<feature type="transmembrane region" description="Helical" evidence="1">
    <location>
        <begin position="334"/>
        <end position="353"/>
    </location>
</feature>
<accession>A0A4Q9GM18</accession>
<feature type="transmembrane region" description="Helical" evidence="1">
    <location>
        <begin position="876"/>
        <end position="896"/>
    </location>
</feature>
<dbReference type="OrthoDB" id="9806532at2"/>
<reference evidence="2 3" key="1">
    <citation type="submission" date="2019-02" db="EMBL/GenBank/DDBJ databases">
        <title>Hansschlegelia quercus sp. nov., a novel methylotrophic bacterium from buds of oak (Quercus robur L.).</title>
        <authorList>
            <person name="Agafonova N.V."/>
            <person name="Kaparullina E.N."/>
            <person name="Grouzdev D.S."/>
            <person name="Doronina N.V."/>
        </authorList>
    </citation>
    <scope>NUCLEOTIDE SEQUENCE [LARGE SCALE GENOMIC DNA]</scope>
    <source>
        <strain evidence="2 3">Dub</strain>
    </source>
</reference>
<dbReference type="InterPro" id="IPR027463">
    <property type="entry name" value="AcrB_DN_DC_subdom"/>
</dbReference>
<keyword evidence="1" id="KW-0812">Transmembrane</keyword>
<dbReference type="GO" id="GO:0005886">
    <property type="term" value="C:plasma membrane"/>
    <property type="evidence" value="ECO:0007669"/>
    <property type="project" value="TreeGrafter"/>
</dbReference>
<organism evidence="2 3">
    <name type="scientific">Hansschlegelia quercus</name>
    <dbReference type="NCBI Taxonomy" id="2528245"/>
    <lineage>
        <taxon>Bacteria</taxon>
        <taxon>Pseudomonadati</taxon>
        <taxon>Pseudomonadota</taxon>
        <taxon>Alphaproteobacteria</taxon>
        <taxon>Hyphomicrobiales</taxon>
        <taxon>Methylopilaceae</taxon>
        <taxon>Hansschlegelia</taxon>
    </lineage>
</organism>